<evidence type="ECO:0008006" key="4">
    <source>
        <dbReference type="Google" id="ProtNLM"/>
    </source>
</evidence>
<dbReference type="SUPFAM" id="SSF50974">
    <property type="entry name" value="Nitrous oxide reductase, N-terminal domain"/>
    <property type="match status" value="1"/>
</dbReference>
<accession>A0A1G7TXK0</accession>
<dbReference type="PANTHER" id="PTHR47197">
    <property type="entry name" value="PROTEIN NIRF"/>
    <property type="match status" value="1"/>
</dbReference>
<dbReference type="InterPro" id="IPR031815">
    <property type="entry name" value="DUF5074"/>
</dbReference>
<proteinExistence type="predicted"/>
<dbReference type="InterPro" id="IPR011045">
    <property type="entry name" value="N2O_reductase_N"/>
</dbReference>
<dbReference type="InterPro" id="IPR015943">
    <property type="entry name" value="WD40/YVTN_repeat-like_dom_sf"/>
</dbReference>
<dbReference type="EMBL" id="FNAN01000018">
    <property type="protein sequence ID" value="SDG39963.1"/>
    <property type="molecule type" value="Genomic_DNA"/>
</dbReference>
<dbReference type="InterPro" id="IPR051200">
    <property type="entry name" value="Host-pathogen_enzymatic-act"/>
</dbReference>
<dbReference type="STRING" id="659014.SAMN04487996_11887"/>
<feature type="chain" id="PRO_5011741324" description="DUF5074 domain-containing protein" evidence="1">
    <location>
        <begin position="22"/>
        <end position="361"/>
    </location>
</feature>
<feature type="signal peptide" evidence="1">
    <location>
        <begin position="1"/>
        <end position="21"/>
    </location>
</feature>
<dbReference type="Proteomes" id="UP000198748">
    <property type="component" value="Unassembled WGS sequence"/>
</dbReference>
<reference evidence="3" key="1">
    <citation type="submission" date="2016-10" db="EMBL/GenBank/DDBJ databases">
        <authorList>
            <person name="Varghese N."/>
            <person name="Submissions S."/>
        </authorList>
    </citation>
    <scope>NUCLEOTIDE SEQUENCE [LARGE SCALE GENOMIC DNA]</scope>
    <source>
        <strain evidence="3">DSM 25329</strain>
    </source>
</reference>
<dbReference type="Pfam" id="PF16819">
    <property type="entry name" value="DUF5074"/>
    <property type="match status" value="1"/>
</dbReference>
<protein>
    <recommendedName>
        <fullName evidence="4">DUF5074 domain-containing protein</fullName>
    </recommendedName>
</protein>
<dbReference type="AlphaFoldDB" id="A0A1G7TXK0"/>
<name>A0A1G7TXK0_9BACT</name>
<gene>
    <name evidence="2" type="ORF">SAMN04487996_11887</name>
</gene>
<keyword evidence="3" id="KW-1185">Reference proteome</keyword>
<sequence>MKMKKQLASSLAVAFSAALLWSCNQSDPAPKGDYVSGVFVSNEGNFQQNNGAVSFFPRERTTADLDIFAAANGTDLKGGVQDYTASEKQGIILVDNSAAGQDRVQFVERYTFRDEGTIGAPDIENPREVAIAGSKAYVSCWGTNADQKYSTGYIAVIDLTTKKVTKKINVANGPENLVYNNGKLYVGTTQWGAGNSLAIINTTSDEATSPISTPGIANPVGIDANGKLWVSAGDKVLRINTESNATEATMTIATGGTKAVGNFAFSNDLKSIFFVLSWFDDAFKEHGATYKFSISDTQIAVGTPLIPRHFSGLAVDPSQGLLYGAVSPSYTQAGYAVRYRTDGSVVDSIKVGVIPSGFFFQ</sequence>
<keyword evidence="1" id="KW-0732">Signal</keyword>
<evidence type="ECO:0000313" key="2">
    <source>
        <dbReference type="EMBL" id="SDG39963.1"/>
    </source>
</evidence>
<evidence type="ECO:0000313" key="3">
    <source>
        <dbReference type="Proteomes" id="UP000198748"/>
    </source>
</evidence>
<organism evidence="2 3">
    <name type="scientific">Dyadobacter soli</name>
    <dbReference type="NCBI Taxonomy" id="659014"/>
    <lineage>
        <taxon>Bacteria</taxon>
        <taxon>Pseudomonadati</taxon>
        <taxon>Bacteroidota</taxon>
        <taxon>Cytophagia</taxon>
        <taxon>Cytophagales</taxon>
        <taxon>Spirosomataceae</taxon>
        <taxon>Dyadobacter</taxon>
    </lineage>
</organism>
<evidence type="ECO:0000256" key="1">
    <source>
        <dbReference type="SAM" id="SignalP"/>
    </source>
</evidence>
<dbReference type="Gene3D" id="2.130.10.10">
    <property type="entry name" value="YVTN repeat-like/Quinoprotein amine dehydrogenase"/>
    <property type="match status" value="1"/>
</dbReference>
<dbReference type="PANTHER" id="PTHR47197:SF3">
    <property type="entry name" value="DIHYDRO-HEME D1 DEHYDROGENASE"/>
    <property type="match status" value="1"/>
</dbReference>